<dbReference type="VEuPathDB" id="ToxoDB:cyc_08761"/>
<dbReference type="Proteomes" id="UP000095192">
    <property type="component" value="Unassembled WGS sequence"/>
</dbReference>
<organism evidence="1 2">
    <name type="scientific">Cyclospora cayetanensis</name>
    <dbReference type="NCBI Taxonomy" id="88456"/>
    <lineage>
        <taxon>Eukaryota</taxon>
        <taxon>Sar</taxon>
        <taxon>Alveolata</taxon>
        <taxon>Apicomplexa</taxon>
        <taxon>Conoidasida</taxon>
        <taxon>Coccidia</taxon>
        <taxon>Eucoccidiorida</taxon>
        <taxon>Eimeriorina</taxon>
        <taxon>Eimeriidae</taxon>
        <taxon>Cyclospora</taxon>
    </lineage>
</organism>
<dbReference type="InParanoid" id="A0A1D3CSF1"/>
<comment type="caution">
    <text evidence="1">The sequence shown here is derived from an EMBL/GenBank/DDBJ whole genome shotgun (WGS) entry which is preliminary data.</text>
</comment>
<accession>A0A1D3CSF1</accession>
<evidence type="ECO:0000313" key="2">
    <source>
        <dbReference type="Proteomes" id="UP000095192"/>
    </source>
</evidence>
<dbReference type="AlphaFoldDB" id="A0A1D3CSF1"/>
<reference evidence="1 2" key="1">
    <citation type="journal article" date="2016" name="BMC Genomics">
        <title>Comparative genomics reveals Cyclospora cayetanensis possesses coccidia-like metabolism and invasion components but unique surface antigens.</title>
        <authorList>
            <person name="Liu S."/>
            <person name="Wang L."/>
            <person name="Zheng H."/>
            <person name="Xu Z."/>
            <person name="Roellig D.M."/>
            <person name="Li N."/>
            <person name="Frace M.A."/>
            <person name="Tang K."/>
            <person name="Arrowood M.J."/>
            <person name="Moss D.M."/>
            <person name="Zhang L."/>
            <person name="Feng Y."/>
            <person name="Xiao L."/>
        </authorList>
    </citation>
    <scope>NUCLEOTIDE SEQUENCE [LARGE SCALE GENOMIC DNA]</scope>
    <source>
        <strain evidence="1 2">CHN_HEN01</strain>
    </source>
</reference>
<keyword evidence="2" id="KW-1185">Reference proteome</keyword>
<proteinExistence type="predicted"/>
<sequence length="146" mass="14082">MLGLLGDTSEGDTLSAAEASSPVPAVACAGGAGASALLECVCSSAPTSPHAPVGERDEAVKTPLAFSAARSVEWAAVAAAPAAVGTVAVGAAASFFAESADAETSAATETASAASADACFLSAIKALRACSARCSTTRIAQSRDAF</sequence>
<dbReference type="EMBL" id="JROU02002118">
    <property type="protein sequence ID" value="OEH74128.1"/>
    <property type="molecule type" value="Genomic_DNA"/>
</dbReference>
<name>A0A1D3CSF1_9EIME</name>
<evidence type="ECO:0000313" key="1">
    <source>
        <dbReference type="EMBL" id="OEH74128.1"/>
    </source>
</evidence>
<protein>
    <submittedName>
        <fullName evidence="1">Uncharacterized protein</fullName>
    </submittedName>
</protein>
<gene>
    <name evidence="1" type="ORF">cyc_08761</name>
</gene>